<dbReference type="AlphaFoldDB" id="F6DCD0"/>
<evidence type="ECO:0000313" key="6">
    <source>
        <dbReference type="Proteomes" id="UP000009232"/>
    </source>
</evidence>
<evidence type="ECO:0000256" key="4">
    <source>
        <dbReference type="ARBA" id="ARBA00023306"/>
    </source>
</evidence>
<dbReference type="PANTHER" id="PTHR34298">
    <property type="entry name" value="SEGREGATION AND CONDENSATION PROTEIN B"/>
    <property type="match status" value="1"/>
</dbReference>
<dbReference type="HOGENOM" id="CLU_045647_5_2_6"/>
<dbReference type="RefSeq" id="WP_013835295.1">
    <property type="nucleotide sequence ID" value="NC_015581.1"/>
</dbReference>
<keyword evidence="3" id="KW-0159">Chromosome partition</keyword>
<dbReference type="SUPFAM" id="SSF46785">
    <property type="entry name" value="Winged helix' DNA-binding domain"/>
    <property type="match status" value="1"/>
</dbReference>
<evidence type="ECO:0000256" key="3">
    <source>
        <dbReference type="ARBA" id="ARBA00022829"/>
    </source>
</evidence>
<evidence type="ECO:0000313" key="5">
    <source>
        <dbReference type="EMBL" id="AEG31516.1"/>
    </source>
</evidence>
<name>F6DCD0_THICA</name>
<keyword evidence="2" id="KW-0132">Cell division</keyword>
<keyword evidence="6" id="KW-1185">Reference proteome</keyword>
<dbReference type="GO" id="GO:0051301">
    <property type="term" value="P:cell division"/>
    <property type="evidence" value="ECO:0007669"/>
    <property type="project" value="UniProtKB-KW"/>
</dbReference>
<proteinExistence type="predicted"/>
<dbReference type="GO" id="GO:0051304">
    <property type="term" value="P:chromosome separation"/>
    <property type="evidence" value="ECO:0007669"/>
    <property type="project" value="InterPro"/>
</dbReference>
<dbReference type="eggNOG" id="COG1386">
    <property type="taxonomic scope" value="Bacteria"/>
</dbReference>
<dbReference type="OrthoDB" id="9806226at2"/>
<organism evidence="5 6">
    <name type="scientific">Thiomicrospira cyclica (strain DSM 14477 / JCM 11371 / ALM1)</name>
    <name type="common">Thioalkalimicrobium cyclicum</name>
    <dbReference type="NCBI Taxonomy" id="717773"/>
    <lineage>
        <taxon>Bacteria</taxon>
        <taxon>Pseudomonadati</taxon>
        <taxon>Pseudomonadota</taxon>
        <taxon>Gammaproteobacteria</taxon>
        <taxon>Thiotrichales</taxon>
        <taxon>Piscirickettsiaceae</taxon>
        <taxon>Thiomicrospira</taxon>
    </lineage>
</organism>
<dbReference type="InterPro" id="IPR036390">
    <property type="entry name" value="WH_DNA-bd_sf"/>
</dbReference>
<dbReference type="EMBL" id="CP002776">
    <property type="protein sequence ID" value="AEG31516.1"/>
    <property type="molecule type" value="Genomic_DNA"/>
</dbReference>
<evidence type="ECO:0000256" key="2">
    <source>
        <dbReference type="ARBA" id="ARBA00022618"/>
    </source>
</evidence>
<dbReference type="KEGG" id="tcy:Thicy_0744"/>
<accession>F6DCD0</accession>
<dbReference type="Proteomes" id="UP000009232">
    <property type="component" value="Chromosome"/>
</dbReference>
<dbReference type="Pfam" id="PF04079">
    <property type="entry name" value="SMC_ScpB"/>
    <property type="match status" value="1"/>
</dbReference>
<sequence length="200" mass="21877">MNQAKPIPKLQAQLMTLLISADEPLPASTLLQYLAETTQQPFDLDGLLINLEAAILPLGLRLKINAAGVRLVLIPEQQAWLQHFLPQSAPKLSRAALEILAIVVVKQPITRAEIEAIRGVQVSSGSMQQLKDLGWIAQQGQKQVPGLPYLWVSTDKLVQDLGLASAQQLHDELTKRLNDFKASQSLENASAIVENAKIDV</sequence>
<dbReference type="InterPro" id="IPR005234">
    <property type="entry name" value="ScpB_csome_segregation"/>
</dbReference>
<reference evidence="5 6" key="1">
    <citation type="submission" date="2011-05" db="EMBL/GenBank/DDBJ databases">
        <title>Complete sequence of Thioalkalimicrobium cyclicum ALM1.</title>
        <authorList>
            <consortium name="US DOE Joint Genome Institute"/>
            <person name="Lucas S."/>
            <person name="Han J."/>
            <person name="Lapidus A."/>
            <person name="Cheng J.-F."/>
            <person name="Goodwin L."/>
            <person name="Pitluck S."/>
            <person name="Peters L."/>
            <person name="Mikhailova N."/>
            <person name="Davenport K."/>
            <person name="Han C."/>
            <person name="Tapia R."/>
            <person name="Land M."/>
            <person name="Hauser L."/>
            <person name="Kyrpides N."/>
            <person name="Ivanova N."/>
            <person name="Pagani I."/>
            <person name="Kappler U."/>
            <person name="Woyke T."/>
        </authorList>
    </citation>
    <scope>NUCLEOTIDE SEQUENCE [LARGE SCALE GENOMIC DNA]</scope>
    <source>
        <strain evidence="6">DSM 14477 / JCM 11371 / ALM1</strain>
    </source>
</reference>
<keyword evidence="1" id="KW-0963">Cytoplasm</keyword>
<keyword evidence="4" id="KW-0131">Cell cycle</keyword>
<gene>
    <name evidence="5" type="ordered locus">Thicy_0744</name>
</gene>
<protein>
    <submittedName>
        <fullName evidence="5">Chromosome segregation and condensation protein, ScpB</fullName>
    </submittedName>
</protein>
<evidence type="ECO:0000256" key="1">
    <source>
        <dbReference type="ARBA" id="ARBA00022490"/>
    </source>
</evidence>
<dbReference type="PANTHER" id="PTHR34298:SF2">
    <property type="entry name" value="SEGREGATION AND CONDENSATION PROTEIN B"/>
    <property type="match status" value="1"/>
</dbReference>
<dbReference type="Gene3D" id="1.10.10.10">
    <property type="entry name" value="Winged helix-like DNA-binding domain superfamily/Winged helix DNA-binding domain"/>
    <property type="match status" value="1"/>
</dbReference>
<dbReference type="STRING" id="717773.Thicy_0744"/>
<dbReference type="InterPro" id="IPR036388">
    <property type="entry name" value="WH-like_DNA-bd_sf"/>
</dbReference>